<dbReference type="AlphaFoldDB" id="A0A1V4SGG1"/>
<feature type="transmembrane region" description="Helical" evidence="6">
    <location>
        <begin position="396"/>
        <end position="418"/>
    </location>
</feature>
<dbReference type="InterPro" id="IPR002797">
    <property type="entry name" value="Polysacc_synth"/>
</dbReference>
<keyword evidence="4 6" id="KW-1133">Transmembrane helix</keyword>
<dbReference type="PANTHER" id="PTHR30250:SF11">
    <property type="entry name" value="O-ANTIGEN TRANSPORTER-RELATED"/>
    <property type="match status" value="1"/>
</dbReference>
<feature type="transmembrane region" description="Helical" evidence="6">
    <location>
        <begin position="92"/>
        <end position="114"/>
    </location>
</feature>
<accession>A0A1V4SGG1</accession>
<evidence type="ECO:0000313" key="8">
    <source>
        <dbReference type="Proteomes" id="UP000191554"/>
    </source>
</evidence>
<protein>
    <submittedName>
        <fullName evidence="7">Polysaccharide biosynthesis protein</fullName>
    </submittedName>
</protein>
<dbReference type="EMBL" id="MZGX01000022">
    <property type="protein sequence ID" value="OPX42958.1"/>
    <property type="molecule type" value="Genomic_DNA"/>
</dbReference>
<dbReference type="Proteomes" id="UP000191554">
    <property type="component" value="Unassembled WGS sequence"/>
</dbReference>
<proteinExistence type="predicted"/>
<dbReference type="Pfam" id="PF01943">
    <property type="entry name" value="Polysacc_synt"/>
    <property type="match status" value="1"/>
</dbReference>
<sequence>MDRNFAALKAVYKNENFLSLMGSGCFALFEASVLFLMAHTYSQGTFGEWIIFYSGFTLIDRMIFGIGSFSLVKFHSESIDSCEKAKLTGSSWIIQIIIIFALSVLSFSILRLTHLAERQYGLTLLLLFFPVLALVKLPVNQSLAILQSENRFAGILVLRAAGMGFFVLFLLLNMRMKLDILYVVPAYVLSHMINAFICFFKSWSGIIHLFHFQKAQIRKLIMYGKYSMGTYIGFNILRESDAIIIAFLMTKSDAALFVIPLRLIDILNVPLMGFIAVIVPKISRASSDGNYGMARNIYYRYAGVLTYLFIPLTGLMYLLAPYLIWIFGGAGYMGNPTVLHIFHILLIYGLILPVDSITGTTLDSINRPQLNFIKVSIMVVINIVGDIWAIRVFDSMVAVAVVTNLNLLSGLLAGLIMLKKELGIKVSCIFSYGFAMIKESVPR</sequence>
<dbReference type="InterPro" id="IPR050833">
    <property type="entry name" value="Poly_Biosynth_Transport"/>
</dbReference>
<reference evidence="7 8" key="1">
    <citation type="submission" date="2017-03" db="EMBL/GenBank/DDBJ databases">
        <title>Genome sequence of Clostridium hungatei DSM 14427.</title>
        <authorList>
            <person name="Poehlein A."/>
            <person name="Daniel R."/>
        </authorList>
    </citation>
    <scope>NUCLEOTIDE SEQUENCE [LARGE SCALE GENOMIC DNA]</scope>
    <source>
        <strain evidence="7 8">DSM 14427</strain>
    </source>
</reference>
<dbReference type="STRING" id="48256.CLHUN_31020"/>
<feature type="transmembrane region" description="Helical" evidence="6">
    <location>
        <begin position="337"/>
        <end position="358"/>
    </location>
</feature>
<feature type="transmembrane region" description="Helical" evidence="6">
    <location>
        <begin position="192"/>
        <end position="210"/>
    </location>
</feature>
<evidence type="ECO:0000256" key="2">
    <source>
        <dbReference type="ARBA" id="ARBA00022475"/>
    </source>
</evidence>
<dbReference type="RefSeq" id="WP_080065541.1">
    <property type="nucleotide sequence ID" value="NZ_MZGX01000022.1"/>
</dbReference>
<dbReference type="OrthoDB" id="629958at2"/>
<evidence type="ECO:0000256" key="3">
    <source>
        <dbReference type="ARBA" id="ARBA00022692"/>
    </source>
</evidence>
<keyword evidence="8" id="KW-1185">Reference proteome</keyword>
<feature type="transmembrane region" description="Helical" evidence="6">
    <location>
        <begin position="301"/>
        <end position="325"/>
    </location>
</feature>
<comment type="caution">
    <text evidence="7">The sequence shown here is derived from an EMBL/GenBank/DDBJ whole genome shotgun (WGS) entry which is preliminary data.</text>
</comment>
<keyword evidence="2" id="KW-1003">Cell membrane</keyword>
<evidence type="ECO:0000256" key="1">
    <source>
        <dbReference type="ARBA" id="ARBA00004651"/>
    </source>
</evidence>
<keyword evidence="3 6" id="KW-0812">Transmembrane</keyword>
<feature type="transmembrane region" description="Helical" evidence="6">
    <location>
        <begin position="50"/>
        <end position="72"/>
    </location>
</feature>
<organism evidence="7 8">
    <name type="scientific">Ruminiclostridium hungatei</name>
    <name type="common">Clostridium hungatei</name>
    <dbReference type="NCBI Taxonomy" id="48256"/>
    <lineage>
        <taxon>Bacteria</taxon>
        <taxon>Bacillati</taxon>
        <taxon>Bacillota</taxon>
        <taxon>Clostridia</taxon>
        <taxon>Eubacteriales</taxon>
        <taxon>Oscillospiraceae</taxon>
        <taxon>Ruminiclostridium</taxon>
    </lineage>
</organism>
<dbReference type="GO" id="GO:0005886">
    <property type="term" value="C:plasma membrane"/>
    <property type="evidence" value="ECO:0007669"/>
    <property type="project" value="UniProtKB-SubCell"/>
</dbReference>
<evidence type="ECO:0000256" key="5">
    <source>
        <dbReference type="ARBA" id="ARBA00023136"/>
    </source>
</evidence>
<dbReference type="PANTHER" id="PTHR30250">
    <property type="entry name" value="PST FAMILY PREDICTED COLANIC ACID TRANSPORTER"/>
    <property type="match status" value="1"/>
</dbReference>
<feature type="transmembrane region" description="Helical" evidence="6">
    <location>
        <begin position="255"/>
        <end position="280"/>
    </location>
</feature>
<evidence type="ECO:0000256" key="6">
    <source>
        <dbReference type="SAM" id="Phobius"/>
    </source>
</evidence>
<keyword evidence="5 6" id="KW-0472">Membrane</keyword>
<evidence type="ECO:0000256" key="4">
    <source>
        <dbReference type="ARBA" id="ARBA00022989"/>
    </source>
</evidence>
<feature type="transmembrane region" description="Helical" evidence="6">
    <location>
        <begin position="231"/>
        <end position="249"/>
    </location>
</feature>
<name>A0A1V4SGG1_RUMHU</name>
<feature type="transmembrane region" description="Helical" evidence="6">
    <location>
        <begin position="370"/>
        <end position="390"/>
    </location>
</feature>
<gene>
    <name evidence="7" type="ORF">CLHUN_31020</name>
</gene>
<feature type="transmembrane region" description="Helical" evidence="6">
    <location>
        <begin position="120"/>
        <end position="139"/>
    </location>
</feature>
<comment type="subcellular location">
    <subcellularLocation>
        <location evidence="1">Cell membrane</location>
        <topology evidence="1">Multi-pass membrane protein</topology>
    </subcellularLocation>
</comment>
<feature type="transmembrane region" description="Helical" evidence="6">
    <location>
        <begin position="151"/>
        <end position="172"/>
    </location>
</feature>
<evidence type="ECO:0000313" key="7">
    <source>
        <dbReference type="EMBL" id="OPX42958.1"/>
    </source>
</evidence>
<feature type="transmembrane region" description="Helical" evidence="6">
    <location>
        <begin position="17"/>
        <end position="38"/>
    </location>
</feature>